<accession>A0ABX1T6Z0</accession>
<gene>
    <name evidence="2" type="ORF">E4Q08_04535</name>
</gene>
<keyword evidence="1" id="KW-0732">Signal</keyword>
<dbReference type="Proteomes" id="UP000886469">
    <property type="component" value="Unassembled WGS sequence"/>
</dbReference>
<dbReference type="NCBIfam" id="NF038122">
    <property type="entry name" value="metallo_LGF"/>
    <property type="match status" value="1"/>
</dbReference>
<protein>
    <submittedName>
        <fullName evidence="2">PEP-CTERM sorting domain-containing protein</fullName>
    </submittedName>
</protein>
<dbReference type="RefSeq" id="WP_169069502.1">
    <property type="nucleotide sequence ID" value="NZ_SPMX01000009.1"/>
</dbReference>
<feature type="chain" id="PRO_5047544316" evidence="1">
    <location>
        <begin position="33"/>
        <end position="409"/>
    </location>
</feature>
<dbReference type="NCBIfam" id="TIGR02595">
    <property type="entry name" value="PEP_CTERM"/>
    <property type="match status" value="1"/>
</dbReference>
<feature type="signal peptide" evidence="1">
    <location>
        <begin position="1"/>
        <end position="32"/>
    </location>
</feature>
<dbReference type="EMBL" id="SPMX01000009">
    <property type="protein sequence ID" value="NMQ04577.1"/>
    <property type="molecule type" value="Genomic_DNA"/>
</dbReference>
<keyword evidence="3" id="KW-1185">Reference proteome</keyword>
<dbReference type="InterPro" id="IPR013424">
    <property type="entry name" value="Ice-binding_C"/>
</dbReference>
<evidence type="ECO:0000256" key="1">
    <source>
        <dbReference type="SAM" id="SignalP"/>
    </source>
</evidence>
<sequence length="409" mass="42968">MQTNMALPTLIKQLAFAAAAAMALGAATPAHALIINLTSTGNANADLGFRAAANYWQSVFIDPITVNITAGFAPLGSSTLGRAASSDIFTNFLAVKTALGADSTSADDATMVLGLPGGSSYGKYINGTTTNANAHLHSGVTDMQLTTANAKAIGLLAANATAEDAQITFSSNFSFDFDQTDGIGTGLFDFVGIAIHELGHAMGFVSGVDLLDAKDNFNKFSDTAFDRLATLLDFTRCSAASQAAGADMDWTADKRAKDFAIDGNCTALVSNAWSTGVNQGDGRQASHWKDGFGIGIMDPTAVPTGQLNVVTARDIQSLDVIGWTRVRVPEPGTLLLLVPALLGMSTMRRRWKAVSMKVASDSRISPLHLRESIQGVGGVRWGIRRACSAPIERFRRASRNAPCKGGKRS</sequence>
<dbReference type="SUPFAM" id="SSF55486">
    <property type="entry name" value="Metalloproteases ('zincins'), catalytic domain"/>
    <property type="match status" value="1"/>
</dbReference>
<name>A0ABX1T6Z0_9PROT</name>
<evidence type="ECO:0000313" key="2">
    <source>
        <dbReference type="EMBL" id="NMQ04577.1"/>
    </source>
</evidence>
<evidence type="ECO:0000313" key="3">
    <source>
        <dbReference type="Proteomes" id="UP000886469"/>
    </source>
</evidence>
<proteinExistence type="predicted"/>
<reference evidence="2" key="1">
    <citation type="submission" date="2019-03" db="EMBL/GenBank/DDBJ databases">
        <title>Metabolic reconstructions from genomes of highly enriched 'Candidatus Accumulibacter' and 'Candidatus Competibacter' bioreactor populations.</title>
        <authorList>
            <person name="Annavajhala M.K."/>
            <person name="Welles L."/>
            <person name="Abbas B."/>
            <person name="Sorokin D."/>
            <person name="Park H."/>
            <person name="Van Loosdrecht M."/>
            <person name="Chandran K."/>
        </authorList>
    </citation>
    <scope>NUCLEOTIDE SEQUENCE</scope>
    <source>
        <strain evidence="2">SBR_L</strain>
    </source>
</reference>
<organism evidence="2 3">
    <name type="scientific">Candidatus Accumulibacter contiguus</name>
    <dbReference type="NCBI Taxonomy" id="2954381"/>
    <lineage>
        <taxon>Bacteria</taxon>
        <taxon>Pseudomonadati</taxon>
        <taxon>Pseudomonadota</taxon>
        <taxon>Betaproteobacteria</taxon>
        <taxon>Candidatus Accumulibacter</taxon>
    </lineage>
</organism>
<comment type="caution">
    <text evidence="2">The sequence shown here is derived from an EMBL/GenBank/DDBJ whole genome shotgun (WGS) entry which is preliminary data.</text>
</comment>